<keyword evidence="4 5" id="KW-0472">Membrane</keyword>
<feature type="transmembrane region" description="Helical" evidence="5">
    <location>
        <begin position="395"/>
        <end position="415"/>
    </location>
</feature>
<evidence type="ECO:0000256" key="4">
    <source>
        <dbReference type="ARBA" id="ARBA00023136"/>
    </source>
</evidence>
<feature type="transmembrane region" description="Helical" evidence="5">
    <location>
        <begin position="115"/>
        <end position="133"/>
    </location>
</feature>
<keyword evidence="3 5" id="KW-1133">Transmembrane helix</keyword>
<feature type="transmembrane region" description="Helical" evidence="5">
    <location>
        <begin position="190"/>
        <end position="215"/>
    </location>
</feature>
<evidence type="ECO:0000313" key="8">
    <source>
        <dbReference type="EMBL" id="MFC3812040.1"/>
    </source>
</evidence>
<comment type="caution">
    <text evidence="8">The sequence shown here is derived from an EMBL/GenBank/DDBJ whole genome shotgun (WGS) entry which is preliminary data.</text>
</comment>
<comment type="similarity">
    <text evidence="5">Belongs to the complex I subunit 2 family.</text>
</comment>
<keyword evidence="5" id="KW-0874">Quinone</keyword>
<comment type="subunit">
    <text evidence="5">NDH-1 is composed of 14 different subunits. Subunits NuoA, H, J, K, L, M, N constitute the membrane sector of the complex.</text>
</comment>
<keyword evidence="2 5" id="KW-0812">Transmembrane</keyword>
<feature type="transmembrane region" description="Helical" evidence="5">
    <location>
        <begin position="145"/>
        <end position="170"/>
    </location>
</feature>
<evidence type="ECO:0000256" key="6">
    <source>
        <dbReference type="RuleBase" id="RU000320"/>
    </source>
</evidence>
<feature type="transmembrane region" description="Helical" evidence="5">
    <location>
        <begin position="63"/>
        <end position="84"/>
    </location>
</feature>
<comment type="function">
    <text evidence="5">NDH-1 shuttles electrons from NADH, via FMN and iron-sulfur (Fe-S) centers, to quinones in the respiratory chain. The immediate electron acceptor for the enzyme in this species is believed to be a menaquinone. Couples the redox reaction to proton translocation (for every two electrons transferred, four hydrogen ions are translocated across the cytoplasmic membrane), and thus conserves the redox energy in a proton gradient.</text>
</comment>
<evidence type="ECO:0000256" key="3">
    <source>
        <dbReference type="ARBA" id="ARBA00022989"/>
    </source>
</evidence>
<keyword evidence="9" id="KW-1185">Reference proteome</keyword>
<evidence type="ECO:0000256" key="5">
    <source>
        <dbReference type="HAMAP-Rule" id="MF_00445"/>
    </source>
</evidence>
<dbReference type="InterPro" id="IPR001750">
    <property type="entry name" value="ND/Mrp_TM"/>
</dbReference>
<keyword evidence="5" id="KW-0520">NAD</keyword>
<dbReference type="Pfam" id="PF00361">
    <property type="entry name" value="Proton_antipo_M"/>
    <property type="match status" value="1"/>
</dbReference>
<name>A0ABV7YYE3_9BACT</name>
<feature type="transmembrane region" description="Helical" evidence="5">
    <location>
        <begin position="286"/>
        <end position="307"/>
    </location>
</feature>
<gene>
    <name evidence="5" type="primary">nuoN</name>
    <name evidence="8" type="ORF">ACFOOI_15375</name>
</gene>
<evidence type="ECO:0000313" key="9">
    <source>
        <dbReference type="Proteomes" id="UP001595616"/>
    </source>
</evidence>
<keyword evidence="5" id="KW-1278">Translocase</keyword>
<dbReference type="PANTHER" id="PTHR22773">
    <property type="entry name" value="NADH DEHYDROGENASE"/>
    <property type="match status" value="1"/>
</dbReference>
<dbReference type="Proteomes" id="UP001595616">
    <property type="component" value="Unassembled WGS sequence"/>
</dbReference>
<feature type="transmembrane region" description="Helical" evidence="5">
    <location>
        <begin position="91"/>
        <end position="109"/>
    </location>
</feature>
<keyword evidence="5" id="KW-1003">Cell membrane</keyword>
<evidence type="ECO:0000256" key="1">
    <source>
        <dbReference type="ARBA" id="ARBA00004127"/>
    </source>
</evidence>
<organism evidence="8 9">
    <name type="scientific">Lacihabitans lacunae</name>
    <dbReference type="NCBI Taxonomy" id="1028214"/>
    <lineage>
        <taxon>Bacteria</taxon>
        <taxon>Pseudomonadati</taxon>
        <taxon>Bacteroidota</taxon>
        <taxon>Cytophagia</taxon>
        <taxon>Cytophagales</taxon>
        <taxon>Leadbetterellaceae</taxon>
        <taxon>Lacihabitans</taxon>
    </lineage>
</organism>
<feature type="transmembrane region" description="Helical" evidence="5">
    <location>
        <begin position="360"/>
        <end position="383"/>
    </location>
</feature>
<dbReference type="EC" id="7.1.1.-" evidence="5"/>
<feature type="transmembrane region" description="Helical" evidence="5">
    <location>
        <begin position="313"/>
        <end position="339"/>
    </location>
</feature>
<dbReference type="EMBL" id="JBHRYQ010000001">
    <property type="protein sequence ID" value="MFC3812040.1"/>
    <property type="molecule type" value="Genomic_DNA"/>
</dbReference>
<feature type="domain" description="NADH:quinone oxidoreductase/Mrp antiporter transmembrane" evidence="7">
    <location>
        <begin position="113"/>
        <end position="408"/>
    </location>
</feature>
<proteinExistence type="inferred from homology"/>
<evidence type="ECO:0000259" key="7">
    <source>
        <dbReference type="Pfam" id="PF00361"/>
    </source>
</evidence>
<evidence type="ECO:0000256" key="2">
    <source>
        <dbReference type="ARBA" id="ARBA00022692"/>
    </source>
</evidence>
<feature type="transmembrane region" description="Helical" evidence="5">
    <location>
        <begin position="227"/>
        <end position="247"/>
    </location>
</feature>
<keyword evidence="5" id="KW-0813">Transport</keyword>
<accession>A0ABV7YYE3</accession>
<comment type="subcellular location">
    <subcellularLocation>
        <location evidence="5">Cell membrane</location>
        <topology evidence="5">Multi-pass membrane protein</topology>
    </subcellularLocation>
    <subcellularLocation>
        <location evidence="1">Endomembrane system</location>
        <topology evidence="1">Multi-pass membrane protein</topology>
    </subcellularLocation>
    <subcellularLocation>
        <location evidence="6">Membrane</location>
        <topology evidence="6">Multi-pass membrane protein</topology>
    </subcellularLocation>
</comment>
<protein>
    <recommendedName>
        <fullName evidence="5">NADH-quinone oxidoreductase subunit N</fullName>
        <ecNumber evidence="5">7.1.1.-</ecNumber>
    </recommendedName>
    <alternativeName>
        <fullName evidence="5">NADH dehydrogenase I subunit N</fullName>
    </alternativeName>
    <alternativeName>
        <fullName evidence="5">NDH-1 subunit N</fullName>
    </alternativeName>
</protein>
<sequence length="463" mass="50443">MYPIIFLSITGLLTLFLGFLKNRALILPLSILFLIVGLGLNFLDWNAPGLYFSEMLEISNHLIIVQSILIISAALILGLGFGLFSDLDSHPAEYFAIIQLTLVGALIMVSFQNLLMLFVGLEILSLGLYVLTGSDKRNLRGNEAAIKYFLMGSFATGILLFGIAMYYGASGSFNIHSTINLAGAKFEGKIFFYISILFVLIGLLFKVSAAPFHFWTADVYQGAPTLFTAYMATIVKTAGFFAIYRLFSTAFSFEYDLWVNIIVGAIILSLLIGNVTAVFQNSFKRMLAFSSVSQAGFMLFSIIGLGANSASSLGFYSASYALATVTAFGVLLIVSGSHLENGRPNENIEVFNGLFKKSPLLAVVLMVSMLSLSGIPLTSGFWGKFFVFNDAASKGFLWLLVFAVIMSAVSIYYYFKPVRASFSNKSVHEGEIELSAATKYTLILSTVLTILLGIAPQLLKGIL</sequence>
<dbReference type="NCBIfam" id="TIGR01770">
    <property type="entry name" value="NDH_I_N"/>
    <property type="match status" value="1"/>
</dbReference>
<comment type="catalytic activity">
    <reaction evidence="5">
        <text>a quinone + NADH + 5 H(+)(in) = a quinol + NAD(+) + 4 H(+)(out)</text>
        <dbReference type="Rhea" id="RHEA:57888"/>
        <dbReference type="ChEBI" id="CHEBI:15378"/>
        <dbReference type="ChEBI" id="CHEBI:24646"/>
        <dbReference type="ChEBI" id="CHEBI:57540"/>
        <dbReference type="ChEBI" id="CHEBI:57945"/>
        <dbReference type="ChEBI" id="CHEBI:132124"/>
    </reaction>
</comment>
<feature type="transmembrane region" description="Helical" evidence="5">
    <location>
        <begin position="436"/>
        <end position="459"/>
    </location>
</feature>
<dbReference type="RefSeq" id="WP_379838901.1">
    <property type="nucleotide sequence ID" value="NZ_JBHRYQ010000001.1"/>
</dbReference>
<dbReference type="HAMAP" id="MF_00445">
    <property type="entry name" value="NDH1_NuoN_1"/>
    <property type="match status" value="1"/>
</dbReference>
<feature type="transmembrane region" description="Helical" evidence="5">
    <location>
        <begin position="24"/>
        <end position="43"/>
    </location>
</feature>
<feature type="transmembrane region" description="Helical" evidence="5">
    <location>
        <begin position="259"/>
        <end position="279"/>
    </location>
</feature>
<reference evidence="9" key="1">
    <citation type="journal article" date="2019" name="Int. J. Syst. Evol. Microbiol.">
        <title>The Global Catalogue of Microorganisms (GCM) 10K type strain sequencing project: providing services to taxonomists for standard genome sequencing and annotation.</title>
        <authorList>
            <consortium name="The Broad Institute Genomics Platform"/>
            <consortium name="The Broad Institute Genome Sequencing Center for Infectious Disease"/>
            <person name="Wu L."/>
            <person name="Ma J."/>
        </authorList>
    </citation>
    <scope>NUCLEOTIDE SEQUENCE [LARGE SCALE GENOMIC DNA]</scope>
    <source>
        <strain evidence="9">CECT 7956</strain>
    </source>
</reference>
<dbReference type="InterPro" id="IPR010096">
    <property type="entry name" value="NADH-Q_OxRdtase_suN/2"/>
</dbReference>